<dbReference type="NCBIfam" id="TIGR00756">
    <property type="entry name" value="PPR"/>
    <property type="match status" value="4"/>
</dbReference>
<dbReference type="SUPFAM" id="SSF140996">
    <property type="entry name" value="Hermes dimerisation domain"/>
    <property type="match status" value="1"/>
</dbReference>
<evidence type="ECO:0000313" key="5">
    <source>
        <dbReference type="Proteomes" id="UP001172457"/>
    </source>
</evidence>
<sequence>MFWVLGVFNQDKVRKALTRMIIVDELPFKFVEGRGFKGFVEDACPMFKIPSRWTVNRDIFALYFEERKNLKKFFKENTQRMSITTDTWTSVQRINYMCITAHFIDAECKLHKKIISFVPIQSHKGESIAKALEICLLDWGVKNIVTITVDNASSNDVAVGLMKKNKGLGGIVANVITNISLICGFWDDVCHWDDAIKTFKAMKTIGVSPDVVTYNTLLNSYCKKLVMHQALILFKDMTKEAMLLQLWSLHDHVGRLVSRGRPGDARDLLASMMAHKRDPNERTYLGALTAFLFVDNSKISHDIYMYTILIEGACKSNRISLAKDMFEEVGVKGLKCNLHLYNIMIDNFNQAGMTTKTNALFVKMVKVGAGRTVCVHYRDAYTKGYSRCVELFKAMATLNILVDVYTTGIVIKCTCHLSCTCAGFAIASYDIKCGVVPNTVTCGTLLNGLMSEDGREEAENFFIKLIKHQLCEANEVLFNTMINGVCIFDPHDVAFDLIRMMDKRGVKPTVVTFTTLIDGLCNDLMVDQAVLLLRYISCQYGVSPNEFTYNFLICGLFAVSRREDALRMFLEMQCNGIEPTNAMVSRNRC</sequence>
<dbReference type="GO" id="GO:0003729">
    <property type="term" value="F:mRNA binding"/>
    <property type="evidence" value="ECO:0007669"/>
    <property type="project" value="TreeGrafter"/>
</dbReference>
<evidence type="ECO:0000256" key="1">
    <source>
        <dbReference type="ARBA" id="ARBA00007626"/>
    </source>
</evidence>
<dbReference type="GO" id="GO:0007005">
    <property type="term" value="P:mitochondrion organization"/>
    <property type="evidence" value="ECO:0007669"/>
    <property type="project" value="TreeGrafter"/>
</dbReference>
<feature type="repeat" description="PPR" evidence="3">
    <location>
        <begin position="210"/>
        <end position="244"/>
    </location>
</feature>
<feature type="repeat" description="PPR" evidence="3">
    <location>
        <begin position="545"/>
        <end position="579"/>
    </location>
</feature>
<dbReference type="Pfam" id="PF13041">
    <property type="entry name" value="PPR_2"/>
    <property type="match status" value="4"/>
</dbReference>
<feature type="repeat" description="PPR" evidence="3">
    <location>
        <begin position="474"/>
        <end position="508"/>
    </location>
</feature>
<dbReference type="EMBL" id="JARYMX010000003">
    <property type="protein sequence ID" value="KAJ9556823.1"/>
    <property type="molecule type" value="Genomic_DNA"/>
</dbReference>
<comment type="caution">
    <text evidence="4">The sequence shown here is derived from an EMBL/GenBank/DDBJ whole genome shotgun (WGS) entry which is preliminary data.</text>
</comment>
<dbReference type="PANTHER" id="PTHR47934:SF8">
    <property type="entry name" value="PENTACOTRIPEPTIDE-REPEAT REGION OF PRORP DOMAIN-CONTAINING PROTEIN"/>
    <property type="match status" value="1"/>
</dbReference>
<evidence type="ECO:0000256" key="2">
    <source>
        <dbReference type="ARBA" id="ARBA00022737"/>
    </source>
</evidence>
<organism evidence="4 5">
    <name type="scientific">Centaurea solstitialis</name>
    <name type="common">yellow star-thistle</name>
    <dbReference type="NCBI Taxonomy" id="347529"/>
    <lineage>
        <taxon>Eukaryota</taxon>
        <taxon>Viridiplantae</taxon>
        <taxon>Streptophyta</taxon>
        <taxon>Embryophyta</taxon>
        <taxon>Tracheophyta</taxon>
        <taxon>Spermatophyta</taxon>
        <taxon>Magnoliopsida</taxon>
        <taxon>eudicotyledons</taxon>
        <taxon>Gunneridae</taxon>
        <taxon>Pentapetalae</taxon>
        <taxon>asterids</taxon>
        <taxon>campanulids</taxon>
        <taxon>Asterales</taxon>
        <taxon>Asteraceae</taxon>
        <taxon>Carduoideae</taxon>
        <taxon>Cardueae</taxon>
        <taxon>Centaureinae</taxon>
        <taxon>Centaurea</taxon>
    </lineage>
</organism>
<dbReference type="PANTHER" id="PTHR47934">
    <property type="entry name" value="PENTATRICOPEPTIDE REPEAT-CONTAINING PROTEIN PET309, MITOCHONDRIAL"/>
    <property type="match status" value="1"/>
</dbReference>
<dbReference type="GO" id="GO:0005739">
    <property type="term" value="C:mitochondrion"/>
    <property type="evidence" value="ECO:0007669"/>
    <property type="project" value="TreeGrafter"/>
</dbReference>
<proteinExistence type="inferred from homology"/>
<dbReference type="InterPro" id="IPR002885">
    <property type="entry name" value="PPR_rpt"/>
</dbReference>
<dbReference type="AlphaFoldDB" id="A0AA38TU66"/>
<comment type="similarity">
    <text evidence="1">Belongs to the PPR family. P subfamily.</text>
</comment>
<evidence type="ECO:0000256" key="3">
    <source>
        <dbReference type="PROSITE-ProRule" id="PRU00708"/>
    </source>
</evidence>
<name>A0AA38TU66_9ASTR</name>
<gene>
    <name evidence="4" type="ORF">OSB04_011437</name>
</gene>
<keyword evidence="2" id="KW-0677">Repeat</keyword>
<evidence type="ECO:0000313" key="4">
    <source>
        <dbReference type="EMBL" id="KAJ9556823.1"/>
    </source>
</evidence>
<dbReference type="InterPro" id="IPR012337">
    <property type="entry name" value="RNaseH-like_sf"/>
</dbReference>
<dbReference type="InterPro" id="IPR011990">
    <property type="entry name" value="TPR-like_helical_dom_sf"/>
</dbReference>
<evidence type="ECO:0008006" key="6">
    <source>
        <dbReference type="Google" id="ProtNLM"/>
    </source>
</evidence>
<protein>
    <recommendedName>
        <fullName evidence="6">Pentatricopeptide repeat-containing protein</fullName>
    </recommendedName>
</protein>
<dbReference type="Gene3D" id="1.25.40.10">
    <property type="entry name" value="Tetratricopeptide repeat domain"/>
    <property type="match status" value="4"/>
</dbReference>
<dbReference type="PROSITE" id="PS51375">
    <property type="entry name" value="PPR"/>
    <property type="match status" value="4"/>
</dbReference>
<feature type="repeat" description="PPR" evidence="3">
    <location>
        <begin position="302"/>
        <end position="336"/>
    </location>
</feature>
<dbReference type="GO" id="GO:0006396">
    <property type="term" value="P:RNA processing"/>
    <property type="evidence" value="ECO:0007669"/>
    <property type="project" value="TreeGrafter"/>
</dbReference>
<dbReference type="Proteomes" id="UP001172457">
    <property type="component" value="Chromosome 3"/>
</dbReference>
<keyword evidence="5" id="KW-1185">Reference proteome</keyword>
<dbReference type="SUPFAM" id="SSF53098">
    <property type="entry name" value="Ribonuclease H-like"/>
    <property type="match status" value="1"/>
</dbReference>
<dbReference type="InterPro" id="IPR051114">
    <property type="entry name" value="Mito_RNA_Proc_CCM1"/>
</dbReference>
<accession>A0AA38TU66</accession>
<reference evidence="4" key="1">
    <citation type="submission" date="2023-03" db="EMBL/GenBank/DDBJ databases">
        <title>Chromosome-scale reference genome and RAD-based genetic map of yellow starthistle (Centaurea solstitialis) reveal putative structural variation and QTLs associated with invader traits.</title>
        <authorList>
            <person name="Reatini B."/>
            <person name="Cang F.A."/>
            <person name="Jiang Q."/>
            <person name="Mckibben M.T.W."/>
            <person name="Barker M.S."/>
            <person name="Rieseberg L.H."/>
            <person name="Dlugosch K.M."/>
        </authorList>
    </citation>
    <scope>NUCLEOTIDE SEQUENCE</scope>
    <source>
        <strain evidence="4">CAN-66</strain>
        <tissue evidence="4">Leaf</tissue>
    </source>
</reference>